<comment type="function">
    <text evidence="5">A translational regulator that binds mRNA to regulate translation initiation and/or mRNA stability. Usually binds in the 5'-UTR at or near the Shine-Dalgarno sequence preventing ribosome-binding, thus repressing translation. Its main target seems to be the major flagellin gene, while its function is anatagonized by FliW.</text>
</comment>
<dbReference type="EMBL" id="FOOG01000005">
    <property type="protein sequence ID" value="SFF68034.1"/>
    <property type="molecule type" value="Genomic_DNA"/>
</dbReference>
<sequence>MLILNRKAGESIRIGDDIEIKIVSVEGGQVKVGIDAPRNVSIHRQEIYASIQEENTEAATLTKSLLDMLKDEKNNK</sequence>
<evidence type="ECO:0000256" key="4">
    <source>
        <dbReference type="ARBA" id="ARBA00022884"/>
    </source>
</evidence>
<dbReference type="SUPFAM" id="SSF117130">
    <property type="entry name" value="CsrA-like"/>
    <property type="match status" value="1"/>
</dbReference>
<dbReference type="GO" id="GO:0048027">
    <property type="term" value="F:mRNA 5'-UTR binding"/>
    <property type="evidence" value="ECO:0007669"/>
    <property type="project" value="UniProtKB-UniRule"/>
</dbReference>
<dbReference type="GO" id="GO:1902208">
    <property type="term" value="P:regulation of bacterial-type flagellum assembly"/>
    <property type="evidence" value="ECO:0007669"/>
    <property type="project" value="UniProtKB-UniRule"/>
</dbReference>
<protein>
    <recommendedName>
        <fullName evidence="5">Translational regulator CsrA</fullName>
    </recommendedName>
</protein>
<dbReference type="OrthoDB" id="9809061at2"/>
<dbReference type="GO" id="GO:0006109">
    <property type="term" value="P:regulation of carbohydrate metabolic process"/>
    <property type="evidence" value="ECO:0007669"/>
    <property type="project" value="InterPro"/>
</dbReference>
<organism evidence="6 7">
    <name type="scientific">Halobacillus alkaliphilus</name>
    <dbReference type="NCBI Taxonomy" id="396056"/>
    <lineage>
        <taxon>Bacteria</taxon>
        <taxon>Bacillati</taxon>
        <taxon>Bacillota</taxon>
        <taxon>Bacilli</taxon>
        <taxon>Bacillales</taxon>
        <taxon>Bacillaceae</taxon>
        <taxon>Halobacillus</taxon>
    </lineage>
</organism>
<dbReference type="PANTHER" id="PTHR34984">
    <property type="entry name" value="CARBON STORAGE REGULATOR"/>
    <property type="match status" value="1"/>
</dbReference>
<comment type="subcellular location">
    <subcellularLocation>
        <location evidence="5">Cytoplasm</location>
    </subcellularLocation>
</comment>
<keyword evidence="7" id="KW-1185">Reference proteome</keyword>
<evidence type="ECO:0000256" key="5">
    <source>
        <dbReference type="HAMAP-Rule" id="MF_00167"/>
    </source>
</evidence>
<dbReference type="InterPro" id="IPR003751">
    <property type="entry name" value="CsrA"/>
</dbReference>
<keyword evidence="3 5" id="KW-0810">Translation regulation</keyword>
<evidence type="ECO:0000313" key="7">
    <source>
        <dbReference type="Proteomes" id="UP000198897"/>
    </source>
</evidence>
<keyword evidence="2 5" id="KW-0678">Repressor</keyword>
<name>A0A1I2KM23_9BACI</name>
<dbReference type="Gene3D" id="2.60.40.4380">
    <property type="entry name" value="Translational regulator CsrA"/>
    <property type="match status" value="1"/>
</dbReference>
<dbReference type="RefSeq" id="WP_089750691.1">
    <property type="nucleotide sequence ID" value="NZ_FOOG01000005.1"/>
</dbReference>
<evidence type="ECO:0000256" key="3">
    <source>
        <dbReference type="ARBA" id="ARBA00022845"/>
    </source>
</evidence>
<comment type="subunit">
    <text evidence="5">Homodimer; the beta-strands of each monomer intercalate to form a hydrophobic core, while the alpha-helices form wings that extend away from the core.</text>
</comment>
<dbReference type="InterPro" id="IPR036107">
    <property type="entry name" value="CsrA_sf"/>
</dbReference>
<keyword evidence="4 5" id="KW-0694">RNA-binding</keyword>
<dbReference type="GO" id="GO:0044781">
    <property type="term" value="P:bacterial-type flagellum organization"/>
    <property type="evidence" value="ECO:0007669"/>
    <property type="project" value="UniProtKB-KW"/>
</dbReference>
<proteinExistence type="inferred from homology"/>
<reference evidence="7" key="1">
    <citation type="submission" date="2016-10" db="EMBL/GenBank/DDBJ databases">
        <authorList>
            <person name="Varghese N."/>
            <person name="Submissions S."/>
        </authorList>
    </citation>
    <scope>NUCLEOTIDE SEQUENCE [LARGE SCALE GENOMIC DNA]</scope>
    <source>
        <strain evidence="7">FP5</strain>
    </source>
</reference>
<dbReference type="AlphaFoldDB" id="A0A1I2KM23"/>
<evidence type="ECO:0000256" key="2">
    <source>
        <dbReference type="ARBA" id="ARBA00022491"/>
    </source>
</evidence>
<dbReference type="Proteomes" id="UP000198897">
    <property type="component" value="Unassembled WGS sequence"/>
</dbReference>
<dbReference type="PANTHER" id="PTHR34984:SF1">
    <property type="entry name" value="CARBON STORAGE REGULATOR"/>
    <property type="match status" value="1"/>
</dbReference>
<dbReference type="NCBIfam" id="NF002469">
    <property type="entry name" value="PRK01712.1"/>
    <property type="match status" value="1"/>
</dbReference>
<dbReference type="GO" id="GO:0006402">
    <property type="term" value="P:mRNA catabolic process"/>
    <property type="evidence" value="ECO:0007669"/>
    <property type="project" value="InterPro"/>
</dbReference>
<evidence type="ECO:0000313" key="6">
    <source>
        <dbReference type="EMBL" id="SFF68034.1"/>
    </source>
</evidence>
<accession>A0A1I2KM23</accession>
<dbReference type="GO" id="GO:0005829">
    <property type="term" value="C:cytosol"/>
    <property type="evidence" value="ECO:0007669"/>
    <property type="project" value="TreeGrafter"/>
</dbReference>
<keyword evidence="1 5" id="KW-0963">Cytoplasm</keyword>
<evidence type="ECO:0000256" key="1">
    <source>
        <dbReference type="ARBA" id="ARBA00022490"/>
    </source>
</evidence>
<gene>
    <name evidence="5" type="primary">csrA</name>
    <name evidence="6" type="ORF">SAMN05216353_10584</name>
</gene>
<dbReference type="FunFam" id="2.60.40.4380:FF:000002">
    <property type="entry name" value="Translational regulator CsrA"/>
    <property type="match status" value="1"/>
</dbReference>
<dbReference type="Pfam" id="PF02599">
    <property type="entry name" value="CsrA"/>
    <property type="match status" value="1"/>
</dbReference>
<comment type="similarity">
    <text evidence="5">Belongs to the CsrA/RsmA family.</text>
</comment>
<dbReference type="NCBIfam" id="TIGR00202">
    <property type="entry name" value="csrA"/>
    <property type="match status" value="1"/>
</dbReference>
<dbReference type="HAMAP" id="MF_00167">
    <property type="entry name" value="CsrA"/>
    <property type="match status" value="1"/>
</dbReference>
<keyword evidence="5" id="KW-1005">Bacterial flagellum biogenesis</keyword>
<dbReference type="GO" id="GO:0045947">
    <property type="term" value="P:negative regulation of translational initiation"/>
    <property type="evidence" value="ECO:0007669"/>
    <property type="project" value="UniProtKB-UniRule"/>
</dbReference>